<evidence type="ECO:0000313" key="2">
    <source>
        <dbReference type="EMBL" id="EFJ44194.1"/>
    </source>
</evidence>
<feature type="domain" description="Pherophorin" evidence="1">
    <location>
        <begin position="57"/>
        <end position="202"/>
    </location>
</feature>
<dbReference type="GeneID" id="9621515"/>
<gene>
    <name evidence="2" type="ORF">VOLCADRAFT_95612</name>
</gene>
<organism evidence="3">
    <name type="scientific">Volvox carteri f. nagariensis</name>
    <dbReference type="NCBI Taxonomy" id="3068"/>
    <lineage>
        <taxon>Eukaryota</taxon>
        <taxon>Viridiplantae</taxon>
        <taxon>Chlorophyta</taxon>
        <taxon>core chlorophytes</taxon>
        <taxon>Chlorophyceae</taxon>
        <taxon>CS clade</taxon>
        <taxon>Chlamydomonadales</taxon>
        <taxon>Volvocaceae</taxon>
        <taxon>Volvox</taxon>
    </lineage>
</organism>
<dbReference type="Proteomes" id="UP000001058">
    <property type="component" value="Unassembled WGS sequence"/>
</dbReference>
<reference evidence="2 3" key="1">
    <citation type="journal article" date="2010" name="Science">
        <title>Genomic analysis of organismal complexity in the multicellular green alga Volvox carteri.</title>
        <authorList>
            <person name="Prochnik S.E."/>
            <person name="Umen J."/>
            <person name="Nedelcu A.M."/>
            <person name="Hallmann A."/>
            <person name="Miller S.M."/>
            <person name="Nishii I."/>
            <person name="Ferris P."/>
            <person name="Kuo A."/>
            <person name="Mitros T."/>
            <person name="Fritz-Laylin L.K."/>
            <person name="Hellsten U."/>
            <person name="Chapman J."/>
            <person name="Simakov O."/>
            <person name="Rensing S.A."/>
            <person name="Terry A."/>
            <person name="Pangilinan J."/>
            <person name="Kapitonov V."/>
            <person name="Jurka J."/>
            <person name="Salamov A."/>
            <person name="Shapiro H."/>
            <person name="Schmutz J."/>
            <person name="Grimwood J."/>
            <person name="Lindquist E."/>
            <person name="Lucas S."/>
            <person name="Grigoriev I.V."/>
            <person name="Schmitt R."/>
            <person name="Kirk D."/>
            <person name="Rokhsar D.S."/>
        </authorList>
    </citation>
    <scope>NUCLEOTIDE SEQUENCE [LARGE SCALE GENOMIC DNA]</scope>
    <source>
        <strain evidence="3">f. Nagariensis / Eve</strain>
    </source>
</reference>
<dbReference type="EMBL" id="GL378366">
    <property type="protein sequence ID" value="EFJ44194.1"/>
    <property type="molecule type" value="Genomic_DNA"/>
</dbReference>
<dbReference type="InterPro" id="IPR024616">
    <property type="entry name" value="Pherophorin"/>
</dbReference>
<dbReference type="RefSeq" id="XP_002954788.1">
    <property type="nucleotide sequence ID" value="XM_002954742.1"/>
</dbReference>
<accession>D8U828</accession>
<name>D8U828_VOLCA</name>
<protein>
    <recommendedName>
        <fullName evidence="1">Pherophorin domain-containing protein</fullName>
    </recommendedName>
</protein>
<evidence type="ECO:0000313" key="3">
    <source>
        <dbReference type="Proteomes" id="UP000001058"/>
    </source>
</evidence>
<dbReference type="KEGG" id="vcn:VOLCADRAFT_95612"/>
<keyword evidence="3" id="KW-1185">Reference proteome</keyword>
<sequence>MMFRLSPLNLGRCNRTQVNSTSKMRPRYNTAAIALLVASLCYVNAERSLLQSYLESFPPYGCNRDPQQSRFRLDPVYTVSGNRVCMTARVVDCAKPGSDCCDPKIDFYKIELDVNKQCKGAVTGVTVNGKPALAPTFDPYATNDTKAVIKLTGPNLDLTTADGAVVCMTLGGSCPSMETLCAEGNGFCKYAVVQSGTCDCCPPLATQPSATEPSASICSAIHTKRAKRLVCDSAYATVFIPFTRASLHCPRSCNRTLPGLVPFNFDKTPSLSLNGANRRYCLTLRTVPCADPSSPCCGQALSKVEWWSRESCRGSVRAVYLDGIKIDSQWGVNGTFKIPQLNMAPSSVPLQGRQGGLGACTYSMFSEDKDCCPIGTFVTLGRRR</sequence>
<dbReference type="Pfam" id="PF12499">
    <property type="entry name" value="DUF3707"/>
    <property type="match status" value="2"/>
</dbReference>
<dbReference type="AlphaFoldDB" id="D8U828"/>
<dbReference type="InParanoid" id="D8U828"/>
<proteinExistence type="predicted"/>
<evidence type="ECO:0000259" key="1">
    <source>
        <dbReference type="Pfam" id="PF12499"/>
    </source>
</evidence>
<feature type="domain" description="Pherophorin" evidence="1">
    <location>
        <begin position="252"/>
        <end position="373"/>
    </location>
</feature>